<dbReference type="InterPro" id="IPR027417">
    <property type="entry name" value="P-loop_NTPase"/>
</dbReference>
<reference evidence="1 2" key="2">
    <citation type="submission" date="2013-02" db="EMBL/GenBank/DDBJ databases">
        <title>The Genome Sequence of Plasmodium falciparum MaliPS096_E11.</title>
        <authorList>
            <consortium name="The Broad Institute Genome Sequencing Platform"/>
            <consortium name="The Broad Institute Genome Sequencing Center for Infectious Disease"/>
            <person name="Neafsey D."/>
            <person name="Cheeseman I."/>
            <person name="Volkman S."/>
            <person name="Adams J."/>
            <person name="Walker B."/>
            <person name="Young S.K."/>
            <person name="Zeng Q."/>
            <person name="Gargeya S."/>
            <person name="Fitzgerald M."/>
            <person name="Haas B."/>
            <person name="Abouelleil A."/>
            <person name="Alvarado L."/>
            <person name="Arachchi H.M."/>
            <person name="Berlin A.M."/>
            <person name="Chapman S.B."/>
            <person name="Dewar J."/>
            <person name="Goldberg J."/>
            <person name="Griggs A."/>
            <person name="Gujja S."/>
            <person name="Hansen M."/>
            <person name="Howarth C."/>
            <person name="Imamovic A."/>
            <person name="Larimer J."/>
            <person name="McCowan C."/>
            <person name="Murphy C."/>
            <person name="Neiman D."/>
            <person name="Pearson M."/>
            <person name="Priest M."/>
            <person name="Roberts A."/>
            <person name="Saif S."/>
            <person name="Shea T."/>
            <person name="Sisk P."/>
            <person name="Sykes S."/>
            <person name="Wortman J."/>
            <person name="Nusbaum C."/>
            <person name="Birren B."/>
        </authorList>
    </citation>
    <scope>NUCLEOTIDE SEQUENCE [LARGE SCALE GENOMIC DNA]</scope>
    <source>
        <strain evidence="1 2">MaliPS096_E11</strain>
    </source>
</reference>
<dbReference type="SUPFAM" id="SSF52540">
    <property type="entry name" value="P-loop containing nucleoside triphosphate hydrolases"/>
    <property type="match status" value="1"/>
</dbReference>
<evidence type="ECO:0000313" key="2">
    <source>
        <dbReference type="Proteomes" id="UP000030699"/>
    </source>
</evidence>
<proteinExistence type="predicted"/>
<reference evidence="1 2" key="1">
    <citation type="submission" date="2013-02" db="EMBL/GenBank/DDBJ databases">
        <title>The Genome Annotation of Plasmodium falciparum MaliPS096_E11.</title>
        <authorList>
            <consortium name="The Broad Institute Genome Sequencing Platform"/>
            <consortium name="The Broad Institute Genome Sequencing Center for Infectious Disease"/>
            <person name="Neafsey D."/>
            <person name="Hoffman S."/>
            <person name="Volkman S."/>
            <person name="Rosenthal P."/>
            <person name="Walker B."/>
            <person name="Young S.K."/>
            <person name="Zeng Q."/>
            <person name="Gargeya S."/>
            <person name="Fitzgerald M."/>
            <person name="Haas B."/>
            <person name="Abouelleil A."/>
            <person name="Allen A.W."/>
            <person name="Alvarado L."/>
            <person name="Arachchi H.M."/>
            <person name="Berlin A.M."/>
            <person name="Chapman S.B."/>
            <person name="Gainer-Dewar J."/>
            <person name="Goldberg J."/>
            <person name="Griggs A."/>
            <person name="Gujja S."/>
            <person name="Hansen M."/>
            <person name="Howarth C."/>
            <person name="Imamovic A."/>
            <person name="Ireland A."/>
            <person name="Larimer J."/>
            <person name="McCowan C."/>
            <person name="Murphy C."/>
            <person name="Pearson M."/>
            <person name="Poon T.W."/>
            <person name="Priest M."/>
            <person name="Roberts A."/>
            <person name="Saif S."/>
            <person name="Shea T."/>
            <person name="Sisk P."/>
            <person name="Sykes S."/>
            <person name="Wortman J."/>
            <person name="Nusbaum C."/>
            <person name="Birren B."/>
        </authorList>
    </citation>
    <scope>NUCLEOTIDE SEQUENCE [LARGE SCALE GENOMIC DNA]</scope>
    <source>
        <strain evidence="1 2">MaliPS096_E11</strain>
    </source>
</reference>
<name>A0A024WHT4_PLAFA</name>
<dbReference type="AlphaFoldDB" id="A0A024WHT4"/>
<gene>
    <name evidence="1" type="ORF">PFMALIP_05848</name>
</gene>
<organism evidence="1 2">
    <name type="scientific">Plasmodium falciparum MaliPS096_E11</name>
    <dbReference type="NCBI Taxonomy" id="1036727"/>
    <lineage>
        <taxon>Eukaryota</taxon>
        <taxon>Sar</taxon>
        <taxon>Alveolata</taxon>
        <taxon>Apicomplexa</taxon>
        <taxon>Aconoidasida</taxon>
        <taxon>Haemosporida</taxon>
        <taxon>Plasmodiidae</taxon>
        <taxon>Plasmodium</taxon>
        <taxon>Plasmodium (Laverania)</taxon>
    </lineage>
</organism>
<dbReference type="EMBL" id="KI925762">
    <property type="protein sequence ID" value="ETW46086.1"/>
    <property type="molecule type" value="Genomic_DNA"/>
</dbReference>
<accession>A0A024WHT4</accession>
<dbReference type="Proteomes" id="UP000030699">
    <property type="component" value="Unassembled WGS sequence"/>
</dbReference>
<sequence length="263" mass="32139">MCKEVLLNNYQEIELLYIYMYLNNFTNIQSLSITLWNFMEYINFTFFNSKNNMLMDSINIIKLCKNQKEEYTKDQMLAQHIFIYYYNKLENANPNKLKSLIKTFFNIEIDKRLFFEDQANRLKEELQKEYIFLKDDLFYKYQEDIYILNEKLNNDFISILYGNPFIGKSTMLRIYNTLYNYKHKFIYLDALYDSQNNLNEQFLYEIIKKKKDKYETYNFIIKVNSINSYIYHTLSSINLYSSKIKKRDENDIKCKIIIEVIIT</sequence>
<protein>
    <submittedName>
        <fullName evidence="1">Uncharacterized protein</fullName>
    </submittedName>
</protein>
<evidence type="ECO:0000313" key="1">
    <source>
        <dbReference type="EMBL" id="ETW46086.1"/>
    </source>
</evidence>